<evidence type="ECO:0000313" key="3">
    <source>
        <dbReference type="Proteomes" id="UP000177445"/>
    </source>
</evidence>
<proteinExistence type="predicted"/>
<sequence length="83" mass="9499">MEVRSMLISKEMTYSFGGNTLARRDYGKVSDPGVENSPGSSIPPRYRDGMGGINLDTVKQDQRQARREFVRAMIRNLVKSRRY</sequence>
<evidence type="ECO:0000313" key="2">
    <source>
        <dbReference type="EMBL" id="AOY87975.1"/>
    </source>
</evidence>
<dbReference type="AlphaFoldDB" id="A0A1D9GKF4"/>
<accession>A0A1D9GKF4</accession>
<dbReference type="Proteomes" id="UP000177445">
    <property type="component" value="Chromosome"/>
</dbReference>
<evidence type="ECO:0000256" key="1">
    <source>
        <dbReference type="SAM" id="MobiDB-lite"/>
    </source>
</evidence>
<dbReference type="KEGG" id="msq:BKP64_07215"/>
<keyword evidence="3" id="KW-1185">Reference proteome</keyword>
<reference evidence="2 3" key="1">
    <citation type="submission" date="2016-10" db="EMBL/GenBank/DDBJ databases">
        <title>Marinobacter salinus sp. nov., a moderately halophilic bacterium isolated from a tidal flat environment.</title>
        <authorList>
            <person name="Park S.-J."/>
        </authorList>
    </citation>
    <scope>NUCLEOTIDE SEQUENCE [LARGE SCALE GENOMIC DNA]</scope>
    <source>
        <strain evidence="2 3">Hb8</strain>
    </source>
</reference>
<name>A0A1D9GKF4_9GAMM</name>
<feature type="region of interest" description="Disordered" evidence="1">
    <location>
        <begin position="25"/>
        <end position="48"/>
    </location>
</feature>
<gene>
    <name evidence="2" type="ORF">BKP64_07215</name>
</gene>
<dbReference type="STRING" id="1874317.BKP64_07215"/>
<protein>
    <submittedName>
        <fullName evidence="2">Uncharacterized protein</fullName>
    </submittedName>
</protein>
<organism evidence="2 3">
    <name type="scientific">Marinobacter salinus</name>
    <dbReference type="NCBI Taxonomy" id="1874317"/>
    <lineage>
        <taxon>Bacteria</taxon>
        <taxon>Pseudomonadati</taxon>
        <taxon>Pseudomonadota</taxon>
        <taxon>Gammaproteobacteria</taxon>
        <taxon>Pseudomonadales</taxon>
        <taxon>Marinobacteraceae</taxon>
        <taxon>Marinobacter</taxon>
    </lineage>
</organism>
<dbReference type="EMBL" id="CP017715">
    <property type="protein sequence ID" value="AOY87975.1"/>
    <property type="molecule type" value="Genomic_DNA"/>
</dbReference>